<dbReference type="Proteomes" id="UP001209854">
    <property type="component" value="Unassembled WGS sequence"/>
</dbReference>
<sequence>MEDYINEQWHRELCKVAQRLSRKQLAERLDCSSTQVSQVVNGKYAAHRIHTFKEKFAGAFMGYCVNCPVAGELPRDRCIEFQNRQFCATNPTRVQLYHACRSGCEHSRIPLKNIEKDNSREAV</sequence>
<proteinExistence type="predicted"/>
<evidence type="ECO:0000313" key="2">
    <source>
        <dbReference type="Proteomes" id="UP001209854"/>
    </source>
</evidence>
<keyword evidence="2" id="KW-1185">Reference proteome</keyword>
<dbReference type="CDD" id="cd00093">
    <property type="entry name" value="HTH_XRE"/>
    <property type="match status" value="1"/>
</dbReference>
<dbReference type="InterPro" id="IPR001387">
    <property type="entry name" value="Cro/C1-type_HTH"/>
</dbReference>
<evidence type="ECO:0000313" key="1">
    <source>
        <dbReference type="EMBL" id="MCW7552561.1"/>
    </source>
</evidence>
<accession>A0ABT3MT51</accession>
<organism evidence="1 2">
    <name type="scientific">Endozoicomonas gorgoniicola</name>
    <dbReference type="NCBI Taxonomy" id="1234144"/>
    <lineage>
        <taxon>Bacteria</taxon>
        <taxon>Pseudomonadati</taxon>
        <taxon>Pseudomonadota</taxon>
        <taxon>Gammaproteobacteria</taxon>
        <taxon>Oceanospirillales</taxon>
        <taxon>Endozoicomonadaceae</taxon>
        <taxon>Endozoicomonas</taxon>
    </lineage>
</organism>
<comment type="caution">
    <text evidence="1">The sequence shown here is derived from an EMBL/GenBank/DDBJ whole genome shotgun (WGS) entry which is preliminary data.</text>
</comment>
<protein>
    <submittedName>
        <fullName evidence="1">Helix-turn-helix domain-containing protein</fullName>
    </submittedName>
</protein>
<dbReference type="EMBL" id="JAPFCC010000001">
    <property type="protein sequence ID" value="MCW7552561.1"/>
    <property type="molecule type" value="Genomic_DNA"/>
</dbReference>
<dbReference type="RefSeq" id="WP_262567514.1">
    <property type="nucleotide sequence ID" value="NZ_JAPFCC010000001.1"/>
</dbReference>
<name>A0ABT3MT51_9GAMM</name>
<reference evidence="1 2" key="1">
    <citation type="submission" date="2022-10" db="EMBL/GenBank/DDBJ databases">
        <title>High-quality genome sequences of two octocoral-associated bacteria, Endozoicomonas euniceicola EF212 and Endozoicomonas gorgoniicola PS125.</title>
        <authorList>
            <person name="Chiou Y.-J."/>
            <person name="Chen Y.-H."/>
        </authorList>
    </citation>
    <scope>NUCLEOTIDE SEQUENCE [LARGE SCALE GENOMIC DNA]</scope>
    <source>
        <strain evidence="1 2">PS125</strain>
    </source>
</reference>
<gene>
    <name evidence="1" type="ORF">NX722_07845</name>
</gene>